<feature type="region of interest" description="Disordered" evidence="1">
    <location>
        <begin position="212"/>
        <end position="260"/>
    </location>
</feature>
<dbReference type="EMBL" id="ML213503">
    <property type="protein sequence ID" value="TFK57328.1"/>
    <property type="molecule type" value="Genomic_DNA"/>
</dbReference>
<dbReference type="OrthoDB" id="3060478at2759"/>
<evidence type="ECO:0000256" key="1">
    <source>
        <dbReference type="SAM" id="MobiDB-lite"/>
    </source>
</evidence>
<sequence>MSFCLWCLPINTSALQNVLDADPCGFPEAFLEQQPLRVVYPMKTATEHVSDAPNLASQPYFALKSPGVKWANEHRTHGLAFAPSHYGAVDGSHIKWERTGFSAYQRNRCYDLFCREQDKWFYSGVYEVVGLRTMRMDQFRAQNPDMANGIICNTAAVEGHLSELVTGFYEQGLLEVECIAIRRVKFKRSVYESMVERRKGLEARARGARIASDVRRQGEGTKRGLEQPDEGEPTENNAPAKKAKMGRLPALLDNSGGQAFRGIRTRRGSLVIYEGSRSRR</sequence>
<gene>
    <name evidence="2" type="ORF">OE88DRAFT_1651000</name>
</gene>
<proteinExistence type="predicted"/>
<evidence type="ECO:0000313" key="3">
    <source>
        <dbReference type="Proteomes" id="UP000305948"/>
    </source>
</evidence>
<dbReference type="Proteomes" id="UP000305948">
    <property type="component" value="Unassembled WGS sequence"/>
</dbReference>
<feature type="compositionally biased region" description="Basic and acidic residues" evidence="1">
    <location>
        <begin position="212"/>
        <end position="226"/>
    </location>
</feature>
<evidence type="ECO:0000313" key="2">
    <source>
        <dbReference type="EMBL" id="TFK57328.1"/>
    </source>
</evidence>
<name>A0A5C3NMC2_9AGAM</name>
<accession>A0A5C3NMC2</accession>
<dbReference type="AlphaFoldDB" id="A0A5C3NMC2"/>
<organism evidence="2 3">
    <name type="scientific">Heliocybe sulcata</name>
    <dbReference type="NCBI Taxonomy" id="5364"/>
    <lineage>
        <taxon>Eukaryota</taxon>
        <taxon>Fungi</taxon>
        <taxon>Dikarya</taxon>
        <taxon>Basidiomycota</taxon>
        <taxon>Agaricomycotina</taxon>
        <taxon>Agaricomycetes</taxon>
        <taxon>Gloeophyllales</taxon>
        <taxon>Gloeophyllaceae</taxon>
        <taxon>Heliocybe</taxon>
    </lineage>
</organism>
<reference evidence="2 3" key="1">
    <citation type="journal article" date="2019" name="Nat. Ecol. Evol.">
        <title>Megaphylogeny resolves global patterns of mushroom evolution.</title>
        <authorList>
            <person name="Varga T."/>
            <person name="Krizsan K."/>
            <person name="Foldi C."/>
            <person name="Dima B."/>
            <person name="Sanchez-Garcia M."/>
            <person name="Sanchez-Ramirez S."/>
            <person name="Szollosi G.J."/>
            <person name="Szarkandi J.G."/>
            <person name="Papp V."/>
            <person name="Albert L."/>
            <person name="Andreopoulos W."/>
            <person name="Angelini C."/>
            <person name="Antonin V."/>
            <person name="Barry K.W."/>
            <person name="Bougher N.L."/>
            <person name="Buchanan P."/>
            <person name="Buyck B."/>
            <person name="Bense V."/>
            <person name="Catcheside P."/>
            <person name="Chovatia M."/>
            <person name="Cooper J."/>
            <person name="Damon W."/>
            <person name="Desjardin D."/>
            <person name="Finy P."/>
            <person name="Geml J."/>
            <person name="Haridas S."/>
            <person name="Hughes K."/>
            <person name="Justo A."/>
            <person name="Karasinski D."/>
            <person name="Kautmanova I."/>
            <person name="Kiss B."/>
            <person name="Kocsube S."/>
            <person name="Kotiranta H."/>
            <person name="LaButti K.M."/>
            <person name="Lechner B.E."/>
            <person name="Liimatainen K."/>
            <person name="Lipzen A."/>
            <person name="Lukacs Z."/>
            <person name="Mihaltcheva S."/>
            <person name="Morgado L.N."/>
            <person name="Niskanen T."/>
            <person name="Noordeloos M.E."/>
            <person name="Ohm R.A."/>
            <person name="Ortiz-Santana B."/>
            <person name="Ovrebo C."/>
            <person name="Racz N."/>
            <person name="Riley R."/>
            <person name="Savchenko A."/>
            <person name="Shiryaev A."/>
            <person name="Soop K."/>
            <person name="Spirin V."/>
            <person name="Szebenyi C."/>
            <person name="Tomsovsky M."/>
            <person name="Tulloss R.E."/>
            <person name="Uehling J."/>
            <person name="Grigoriev I.V."/>
            <person name="Vagvolgyi C."/>
            <person name="Papp T."/>
            <person name="Martin F.M."/>
            <person name="Miettinen O."/>
            <person name="Hibbett D.S."/>
            <person name="Nagy L.G."/>
        </authorList>
    </citation>
    <scope>NUCLEOTIDE SEQUENCE [LARGE SCALE GENOMIC DNA]</scope>
    <source>
        <strain evidence="2 3">OMC1185</strain>
    </source>
</reference>
<protein>
    <submittedName>
        <fullName evidence="2">Uncharacterized protein</fullName>
    </submittedName>
</protein>
<keyword evidence="3" id="KW-1185">Reference proteome</keyword>